<accession>A0AAD7E9E1</accession>
<keyword evidence="3" id="KW-1185">Reference proteome</keyword>
<dbReference type="Proteomes" id="UP001218218">
    <property type="component" value="Unassembled WGS sequence"/>
</dbReference>
<evidence type="ECO:0000313" key="3">
    <source>
        <dbReference type="Proteomes" id="UP001218218"/>
    </source>
</evidence>
<feature type="region of interest" description="Disordered" evidence="1">
    <location>
        <begin position="94"/>
        <end position="126"/>
    </location>
</feature>
<organism evidence="2 3">
    <name type="scientific">Mycena albidolilacea</name>
    <dbReference type="NCBI Taxonomy" id="1033008"/>
    <lineage>
        <taxon>Eukaryota</taxon>
        <taxon>Fungi</taxon>
        <taxon>Dikarya</taxon>
        <taxon>Basidiomycota</taxon>
        <taxon>Agaricomycotina</taxon>
        <taxon>Agaricomycetes</taxon>
        <taxon>Agaricomycetidae</taxon>
        <taxon>Agaricales</taxon>
        <taxon>Marasmiineae</taxon>
        <taxon>Mycenaceae</taxon>
        <taxon>Mycena</taxon>
    </lineage>
</organism>
<comment type="caution">
    <text evidence="2">The sequence shown here is derived from an EMBL/GenBank/DDBJ whole genome shotgun (WGS) entry which is preliminary data.</text>
</comment>
<reference evidence="2" key="1">
    <citation type="submission" date="2023-03" db="EMBL/GenBank/DDBJ databases">
        <title>Massive genome expansion in bonnet fungi (Mycena s.s.) driven by repeated elements and novel gene families across ecological guilds.</title>
        <authorList>
            <consortium name="Lawrence Berkeley National Laboratory"/>
            <person name="Harder C.B."/>
            <person name="Miyauchi S."/>
            <person name="Viragh M."/>
            <person name="Kuo A."/>
            <person name="Thoen E."/>
            <person name="Andreopoulos B."/>
            <person name="Lu D."/>
            <person name="Skrede I."/>
            <person name="Drula E."/>
            <person name="Henrissat B."/>
            <person name="Morin E."/>
            <person name="Kohler A."/>
            <person name="Barry K."/>
            <person name="LaButti K."/>
            <person name="Morin E."/>
            <person name="Salamov A."/>
            <person name="Lipzen A."/>
            <person name="Mereny Z."/>
            <person name="Hegedus B."/>
            <person name="Baldrian P."/>
            <person name="Stursova M."/>
            <person name="Weitz H."/>
            <person name="Taylor A."/>
            <person name="Grigoriev I.V."/>
            <person name="Nagy L.G."/>
            <person name="Martin F."/>
            <person name="Kauserud H."/>
        </authorList>
    </citation>
    <scope>NUCLEOTIDE SEQUENCE</scope>
    <source>
        <strain evidence="2">CBHHK002</strain>
    </source>
</reference>
<name>A0AAD7E9E1_9AGAR</name>
<evidence type="ECO:0000313" key="2">
    <source>
        <dbReference type="EMBL" id="KAJ7302819.1"/>
    </source>
</evidence>
<protein>
    <submittedName>
        <fullName evidence="2">Uncharacterized protein</fullName>
    </submittedName>
</protein>
<dbReference type="EMBL" id="JARIHO010000111">
    <property type="protein sequence ID" value="KAJ7302819.1"/>
    <property type="molecule type" value="Genomic_DNA"/>
</dbReference>
<feature type="compositionally biased region" description="Basic and acidic residues" evidence="1">
    <location>
        <begin position="112"/>
        <end position="126"/>
    </location>
</feature>
<dbReference type="AlphaFoldDB" id="A0AAD7E9E1"/>
<gene>
    <name evidence="2" type="ORF">DFH08DRAFT_977530</name>
</gene>
<evidence type="ECO:0000256" key="1">
    <source>
        <dbReference type="SAM" id="MobiDB-lite"/>
    </source>
</evidence>
<sequence>MTADECLELFGNHIVTLPINLLSPCGPFVSWNVYIKSPSNDEEPYLLHCNICLSVNHPTNLCLLPGIPGWLGLTPETIGALLDATREVLNPCAKKSGNCPRDNKSKGKRKGKDHDDYKGDDRRHRN</sequence>
<proteinExistence type="predicted"/>